<evidence type="ECO:0000313" key="9">
    <source>
        <dbReference type="EMBL" id="WGZ89958.1"/>
    </source>
</evidence>
<organism evidence="9">
    <name type="scientific">Candidatus Thiocaldithrix dubininis</name>
    <dbReference type="NCBI Taxonomy" id="3080823"/>
    <lineage>
        <taxon>Bacteria</taxon>
        <taxon>Pseudomonadati</taxon>
        <taxon>Pseudomonadota</taxon>
        <taxon>Gammaproteobacteria</taxon>
        <taxon>Thiotrichales</taxon>
        <taxon>Thiotrichaceae</taxon>
        <taxon>Candidatus Thiocaldithrix</taxon>
    </lineage>
</organism>
<evidence type="ECO:0000256" key="5">
    <source>
        <dbReference type="ARBA" id="ARBA00023004"/>
    </source>
</evidence>
<evidence type="ECO:0000259" key="8">
    <source>
        <dbReference type="PROSITE" id="PS51007"/>
    </source>
</evidence>
<dbReference type="GO" id="GO:0009055">
    <property type="term" value="F:electron transfer activity"/>
    <property type="evidence" value="ECO:0007669"/>
    <property type="project" value="InterPro"/>
</dbReference>
<protein>
    <submittedName>
        <fullName evidence="9">C-type cytochrome</fullName>
    </submittedName>
</protein>
<evidence type="ECO:0000256" key="6">
    <source>
        <dbReference type="PROSITE-ProRule" id="PRU00433"/>
    </source>
</evidence>
<dbReference type="InterPro" id="IPR036909">
    <property type="entry name" value="Cyt_c-like_dom_sf"/>
</dbReference>
<evidence type="ECO:0000256" key="1">
    <source>
        <dbReference type="ARBA" id="ARBA00022448"/>
    </source>
</evidence>
<gene>
    <name evidence="9" type="ORF">QJT80_10640</name>
</gene>
<evidence type="ECO:0000256" key="7">
    <source>
        <dbReference type="SAM" id="SignalP"/>
    </source>
</evidence>
<keyword evidence="5 6" id="KW-0408">Iron</keyword>
<dbReference type="Proteomes" id="UP001300672">
    <property type="component" value="Chromosome"/>
</dbReference>
<feature type="signal peptide" evidence="7">
    <location>
        <begin position="1"/>
        <end position="21"/>
    </location>
</feature>
<evidence type="ECO:0000256" key="2">
    <source>
        <dbReference type="ARBA" id="ARBA00022617"/>
    </source>
</evidence>
<dbReference type="PANTHER" id="PTHR33751">
    <property type="entry name" value="CBB3-TYPE CYTOCHROME C OXIDASE SUBUNIT FIXP"/>
    <property type="match status" value="1"/>
</dbReference>
<keyword evidence="7" id="KW-0732">Signal</keyword>
<dbReference type="GO" id="GO:0046872">
    <property type="term" value="F:metal ion binding"/>
    <property type="evidence" value="ECO:0007669"/>
    <property type="project" value="UniProtKB-KW"/>
</dbReference>
<keyword evidence="1" id="KW-0813">Transport</keyword>
<keyword evidence="2 6" id="KW-0349">Heme</keyword>
<evidence type="ECO:0000256" key="4">
    <source>
        <dbReference type="ARBA" id="ARBA00022982"/>
    </source>
</evidence>
<dbReference type="Gene3D" id="1.10.760.10">
    <property type="entry name" value="Cytochrome c-like domain"/>
    <property type="match status" value="1"/>
</dbReference>
<accession>A0AA95KJH7</accession>
<feature type="chain" id="PRO_5041730511" evidence="7">
    <location>
        <begin position="22"/>
        <end position="137"/>
    </location>
</feature>
<dbReference type="InterPro" id="IPR050597">
    <property type="entry name" value="Cytochrome_c_Oxidase_Subunit"/>
</dbReference>
<dbReference type="EMBL" id="CP124755">
    <property type="protein sequence ID" value="WGZ89958.1"/>
    <property type="molecule type" value="Genomic_DNA"/>
</dbReference>
<keyword evidence="3 6" id="KW-0479">Metal-binding</keyword>
<reference evidence="9" key="2">
    <citation type="submission" date="2023-04" db="EMBL/GenBank/DDBJ databases">
        <authorList>
            <person name="Beletskiy A.V."/>
            <person name="Mardanov A.V."/>
            <person name="Ravin N.V."/>
        </authorList>
    </citation>
    <scope>NUCLEOTIDE SEQUENCE</scope>
    <source>
        <strain evidence="9">GKL-01</strain>
    </source>
</reference>
<proteinExistence type="predicted"/>
<evidence type="ECO:0000256" key="3">
    <source>
        <dbReference type="ARBA" id="ARBA00022723"/>
    </source>
</evidence>
<dbReference type="Pfam" id="PF00034">
    <property type="entry name" value="Cytochrom_C"/>
    <property type="match status" value="1"/>
</dbReference>
<name>A0AA95KJH7_9GAMM</name>
<dbReference type="GO" id="GO:0020037">
    <property type="term" value="F:heme binding"/>
    <property type="evidence" value="ECO:0007669"/>
    <property type="project" value="InterPro"/>
</dbReference>
<dbReference type="PANTHER" id="PTHR33751:SF9">
    <property type="entry name" value="CYTOCHROME C4"/>
    <property type="match status" value="1"/>
</dbReference>
<dbReference type="KEGG" id="tdu:QJT80_10640"/>
<dbReference type="InterPro" id="IPR009056">
    <property type="entry name" value="Cyt_c-like_dom"/>
</dbReference>
<dbReference type="SUPFAM" id="SSF46626">
    <property type="entry name" value="Cytochrome c"/>
    <property type="match status" value="1"/>
</dbReference>
<reference evidence="9" key="1">
    <citation type="journal article" date="2023" name="Int. J. Mol. Sci.">
        <title>Metagenomics Revealed a New Genus 'Candidatus Thiocaldithrix dubininis' gen. nov., sp. nov. and a New Species 'Candidatus Thiothrix putei' sp. nov. in the Family Thiotrichaceae, Some Members of Which Have Traits of Both Na+- and H+-Motive Energetics.</title>
        <authorList>
            <person name="Ravin N.V."/>
            <person name="Muntyan M.S."/>
            <person name="Smolyakov D.D."/>
            <person name="Rudenko T.S."/>
            <person name="Beletsky A.V."/>
            <person name="Mardanov A.V."/>
            <person name="Grabovich M.Y."/>
        </authorList>
    </citation>
    <scope>NUCLEOTIDE SEQUENCE</scope>
    <source>
        <strain evidence="9">GKL-01</strain>
    </source>
</reference>
<keyword evidence="4" id="KW-0249">Electron transport</keyword>
<sequence>MRTLAILSSMLLLGLVGTAQADDIADGAKLYTDKACLSCHGEAGNKPIMTTYPKIAGQNADYLVQQMKDIKSGARNNGQTAAMKALVATVTDDEFAKIAKYLEAQAASTAPAAAPAAAAPATPAAVSVTTTTTTPAK</sequence>
<feature type="domain" description="Cytochrome c" evidence="8">
    <location>
        <begin position="22"/>
        <end position="106"/>
    </location>
</feature>
<dbReference type="AlphaFoldDB" id="A0AA95KJH7"/>
<dbReference type="PROSITE" id="PS51007">
    <property type="entry name" value="CYTC"/>
    <property type="match status" value="1"/>
</dbReference>